<dbReference type="InterPro" id="IPR046078">
    <property type="entry name" value="DUF6096"/>
</dbReference>
<organism evidence="1 2">
    <name type="scientific">Feifania hominis</name>
    <dbReference type="NCBI Taxonomy" id="2763660"/>
    <lineage>
        <taxon>Bacteria</taxon>
        <taxon>Bacillati</taxon>
        <taxon>Bacillota</taxon>
        <taxon>Clostridia</taxon>
        <taxon>Eubacteriales</taxon>
        <taxon>Feifaniaceae</taxon>
        <taxon>Feifania</taxon>
    </lineage>
</organism>
<dbReference type="EMBL" id="JACRSP010000004">
    <property type="protein sequence ID" value="MBC8536890.1"/>
    <property type="molecule type" value="Genomic_DNA"/>
</dbReference>
<sequence length="105" mass="11780">MTRFVTLQVGGEEYRLRLTAEAILAAEKKLDKSIITALQTIQENLLGTVTVILWAAMQPLQPGTTMERVYEIYDDYIDGGHTVEELLAVITELFEVSGFFKRGQA</sequence>
<evidence type="ECO:0000313" key="1">
    <source>
        <dbReference type="EMBL" id="MBC8536890.1"/>
    </source>
</evidence>
<accession>A0A926DDC9</accession>
<proteinExistence type="predicted"/>
<gene>
    <name evidence="1" type="ORF">H8695_09340</name>
</gene>
<evidence type="ECO:0000313" key="2">
    <source>
        <dbReference type="Proteomes" id="UP000620366"/>
    </source>
</evidence>
<dbReference type="AlphaFoldDB" id="A0A926DDC9"/>
<comment type="caution">
    <text evidence="1">The sequence shown here is derived from an EMBL/GenBank/DDBJ whole genome shotgun (WGS) entry which is preliminary data.</text>
</comment>
<dbReference type="RefSeq" id="WP_249300914.1">
    <property type="nucleotide sequence ID" value="NZ_JACRSP010000004.1"/>
</dbReference>
<keyword evidence="2" id="KW-1185">Reference proteome</keyword>
<protein>
    <submittedName>
        <fullName evidence="1">Uncharacterized protein</fullName>
    </submittedName>
</protein>
<reference evidence="1" key="1">
    <citation type="submission" date="2020-08" db="EMBL/GenBank/DDBJ databases">
        <title>Genome public.</title>
        <authorList>
            <person name="Liu C."/>
            <person name="Sun Q."/>
        </authorList>
    </citation>
    <scope>NUCLEOTIDE SEQUENCE</scope>
    <source>
        <strain evidence="1">BX7</strain>
    </source>
</reference>
<dbReference type="Proteomes" id="UP000620366">
    <property type="component" value="Unassembled WGS sequence"/>
</dbReference>
<name>A0A926DDC9_9FIRM</name>
<dbReference type="Pfam" id="PF19591">
    <property type="entry name" value="DUF6096"/>
    <property type="match status" value="1"/>
</dbReference>